<evidence type="ECO:0000313" key="2">
    <source>
        <dbReference type="EMBL" id="SFN93508.1"/>
    </source>
</evidence>
<keyword evidence="3" id="KW-1185">Reference proteome</keyword>
<keyword evidence="2" id="KW-0808">Transferase</keyword>
<dbReference type="eggNOG" id="COG1940">
    <property type="taxonomic scope" value="Bacteria"/>
</dbReference>
<protein>
    <submittedName>
        <fullName evidence="2">Glucokinase</fullName>
    </submittedName>
</protein>
<organism evidence="2 3">
    <name type="scientific">Actinomadura madurae</name>
    <dbReference type="NCBI Taxonomy" id="1993"/>
    <lineage>
        <taxon>Bacteria</taxon>
        <taxon>Bacillati</taxon>
        <taxon>Actinomycetota</taxon>
        <taxon>Actinomycetes</taxon>
        <taxon>Streptosporangiales</taxon>
        <taxon>Thermomonosporaceae</taxon>
        <taxon>Actinomadura</taxon>
    </lineage>
</organism>
<dbReference type="InterPro" id="IPR049874">
    <property type="entry name" value="ROK_cs"/>
</dbReference>
<sequence length="334" mass="34103">MSEANRGVRGVVPPQETPLSDMRVLAVDIGGTKLAAALVGRDGSIAAHERIPTPNEPGTDAEQLWRALEGLLDKVAAAGGEPPLAGVGVGCGGPMTWPAAEVSPLNIPAWRGFPLRDRLSARYPGVPVRVHNDAICVAVGEHWLGAGRGRGNVLGMVVSTGVGGGLILGGHLVNGASGNAGHIGHVIVEPGGTPCECGGRGCLEAVARGPGLVAWAREQGWDPGERDATGVELTADARRGDPVAGAAMRRAGRAIGLALASATHLCDLEVAAIGGGLSQAGELLFDPLEEAFRAHARMLFARRLRIVPAVLGQTAGLVGAAALIHSQDRYWSAG</sequence>
<dbReference type="STRING" id="1993.SAMN04489713_103479"/>
<comment type="similarity">
    <text evidence="1">Belongs to the ROK (NagC/XylR) family.</text>
</comment>
<accession>A0A1I5D2N7</accession>
<proteinExistence type="inferred from homology"/>
<dbReference type="PANTHER" id="PTHR18964:SF169">
    <property type="entry name" value="N-ACETYLMANNOSAMINE KINASE"/>
    <property type="match status" value="1"/>
</dbReference>
<dbReference type="InterPro" id="IPR000600">
    <property type="entry name" value="ROK"/>
</dbReference>
<dbReference type="Pfam" id="PF00480">
    <property type="entry name" value="ROK"/>
    <property type="match status" value="1"/>
</dbReference>
<dbReference type="AlphaFoldDB" id="A0A1I5D2N7"/>
<dbReference type="SUPFAM" id="SSF53067">
    <property type="entry name" value="Actin-like ATPase domain"/>
    <property type="match status" value="1"/>
</dbReference>
<reference evidence="2 3" key="1">
    <citation type="submission" date="2016-10" db="EMBL/GenBank/DDBJ databases">
        <authorList>
            <person name="de Groot N.N."/>
        </authorList>
    </citation>
    <scope>NUCLEOTIDE SEQUENCE [LARGE SCALE GENOMIC DNA]</scope>
    <source>
        <strain evidence="2 3">DSM 43067</strain>
    </source>
</reference>
<dbReference type="InterPro" id="IPR043129">
    <property type="entry name" value="ATPase_NBD"/>
</dbReference>
<dbReference type="GO" id="GO:0016301">
    <property type="term" value="F:kinase activity"/>
    <property type="evidence" value="ECO:0007669"/>
    <property type="project" value="UniProtKB-KW"/>
</dbReference>
<dbReference type="InParanoid" id="A0A1I5D2N7"/>
<evidence type="ECO:0000256" key="1">
    <source>
        <dbReference type="ARBA" id="ARBA00006479"/>
    </source>
</evidence>
<gene>
    <name evidence="2" type="ORF">SAMN04489713_103479</name>
</gene>
<evidence type="ECO:0000313" key="3">
    <source>
        <dbReference type="Proteomes" id="UP000183413"/>
    </source>
</evidence>
<name>A0A1I5D2N7_9ACTN</name>
<dbReference type="EMBL" id="FOVH01000003">
    <property type="protein sequence ID" value="SFN93508.1"/>
    <property type="molecule type" value="Genomic_DNA"/>
</dbReference>
<dbReference type="Proteomes" id="UP000183413">
    <property type="component" value="Unassembled WGS sequence"/>
</dbReference>
<dbReference type="Gene3D" id="3.30.420.40">
    <property type="match status" value="2"/>
</dbReference>
<dbReference type="PANTHER" id="PTHR18964">
    <property type="entry name" value="ROK (REPRESSOR, ORF, KINASE) FAMILY"/>
    <property type="match status" value="1"/>
</dbReference>
<keyword evidence="2" id="KW-0418">Kinase</keyword>
<dbReference type="PROSITE" id="PS01125">
    <property type="entry name" value="ROK"/>
    <property type="match status" value="1"/>
</dbReference>